<accession>A0A841BYJ3</accession>
<protein>
    <submittedName>
        <fullName evidence="1">Uncharacterized protein</fullName>
    </submittedName>
</protein>
<dbReference type="EMBL" id="JACHMN010000002">
    <property type="protein sequence ID" value="MBB5871993.1"/>
    <property type="molecule type" value="Genomic_DNA"/>
</dbReference>
<reference evidence="1 2" key="1">
    <citation type="submission" date="2020-08" db="EMBL/GenBank/DDBJ databases">
        <title>Sequencing the genomes of 1000 actinobacteria strains.</title>
        <authorList>
            <person name="Klenk H.-P."/>
        </authorList>
    </citation>
    <scope>NUCLEOTIDE SEQUENCE [LARGE SCALE GENOMIC DNA]</scope>
    <source>
        <strain evidence="1 2">DSM 45362</strain>
    </source>
</reference>
<comment type="caution">
    <text evidence="1">The sequence shown here is derived from an EMBL/GenBank/DDBJ whole genome shotgun (WGS) entry which is preliminary data.</text>
</comment>
<name>A0A841BYJ3_9ACTN</name>
<evidence type="ECO:0000313" key="2">
    <source>
        <dbReference type="Proteomes" id="UP000587527"/>
    </source>
</evidence>
<gene>
    <name evidence="1" type="ORF">F4553_005372</name>
</gene>
<dbReference type="AlphaFoldDB" id="A0A841BYJ3"/>
<evidence type="ECO:0000313" key="1">
    <source>
        <dbReference type="EMBL" id="MBB5871993.1"/>
    </source>
</evidence>
<dbReference type="RefSeq" id="WP_184840417.1">
    <property type="nucleotide sequence ID" value="NZ_JACHMN010000002.1"/>
</dbReference>
<keyword evidence="2" id="KW-1185">Reference proteome</keyword>
<dbReference type="Proteomes" id="UP000587527">
    <property type="component" value="Unassembled WGS sequence"/>
</dbReference>
<organism evidence="1 2">
    <name type="scientific">Allocatelliglobosispora scoriae</name>
    <dbReference type="NCBI Taxonomy" id="643052"/>
    <lineage>
        <taxon>Bacteria</taxon>
        <taxon>Bacillati</taxon>
        <taxon>Actinomycetota</taxon>
        <taxon>Actinomycetes</taxon>
        <taxon>Micromonosporales</taxon>
        <taxon>Micromonosporaceae</taxon>
        <taxon>Allocatelliglobosispora</taxon>
    </lineage>
</organism>
<sequence length="82" mass="8149">MTTLRFSDDVPVSRDALLTIAATLGIDAAALAVATGGDFADALKAGGWTYERADADQGATAAGLLPPGVTGYPVGARWGGAL</sequence>
<proteinExistence type="predicted"/>